<sequence length="67" mass="7880">MIAAIRYVRRALRRAWLVYEIHETESYLRACARDGLIDSLHLREWRGRVCTMRCELASLNAGRTWGS</sequence>
<evidence type="ECO:0000313" key="1">
    <source>
        <dbReference type="EMBL" id="KFB66168.1"/>
    </source>
</evidence>
<comment type="caution">
    <text evidence="1">The sequence shown here is derived from an EMBL/GenBank/DDBJ whole genome shotgun (WGS) entry which is preliminary data.</text>
</comment>
<dbReference type="RefSeq" id="WP_034930825.1">
    <property type="nucleotide sequence ID" value="NZ_JDSS02000049.1"/>
</dbReference>
<proteinExistence type="predicted"/>
<dbReference type="Proteomes" id="UP000019812">
    <property type="component" value="Unassembled WGS sequence"/>
</dbReference>
<organism evidence="1 2">
    <name type="scientific">Candidatus Accumulibacter vicinus</name>
    <dbReference type="NCBI Taxonomy" id="2954382"/>
    <lineage>
        <taxon>Bacteria</taxon>
        <taxon>Pseudomonadati</taxon>
        <taxon>Pseudomonadota</taxon>
        <taxon>Betaproteobacteria</taxon>
        <taxon>Candidatus Accumulibacter</taxon>
    </lineage>
</organism>
<accession>A0A084XUM4</accession>
<evidence type="ECO:0000313" key="2">
    <source>
        <dbReference type="Proteomes" id="UP000019812"/>
    </source>
</evidence>
<reference evidence="1 2" key="1">
    <citation type="submission" date="2014-07" db="EMBL/GenBank/DDBJ databases">
        <title>Expanding our view of genomic diversity in Candidatus Accumulibacter clades.</title>
        <authorList>
            <person name="Skennerton C.T."/>
            <person name="Barr J.J."/>
            <person name="Slater F.R."/>
            <person name="Bond P.L."/>
            <person name="Tyson G.W."/>
        </authorList>
    </citation>
    <scope>NUCLEOTIDE SEQUENCE [LARGE SCALE GENOMIC DNA]</scope>
    <source>
        <strain evidence="2">SK-01</strain>
    </source>
</reference>
<dbReference type="STRING" id="1457154.CAPSK01_004537"/>
<dbReference type="EMBL" id="JDSS02000049">
    <property type="protein sequence ID" value="KFB66168.1"/>
    <property type="molecule type" value="Genomic_DNA"/>
</dbReference>
<dbReference type="AlphaFoldDB" id="A0A084XUM4"/>
<gene>
    <name evidence="1" type="ORF">CAPSK01_004537</name>
</gene>
<protein>
    <submittedName>
        <fullName evidence="1">Uncharacterized protein</fullName>
    </submittedName>
</protein>
<name>A0A084XUM4_9PROT</name>